<evidence type="ECO:0000259" key="1">
    <source>
        <dbReference type="Pfam" id="PF04149"/>
    </source>
</evidence>
<dbReference type="RefSeq" id="WP_168518652.1">
    <property type="nucleotide sequence ID" value="NZ_JAAXLS010000016.1"/>
</dbReference>
<sequence>MNTHTWSLSPATGWFKSSFSNPSQDCVEVKLEGDVVRLRDSKDQGTGPVITVPAQHWPGFIAEALGRDEAGSNRAVRIHPAADGSVRLYALDCDVTLGYTSSEWEAFVAGAQAGQFDHSRATPSDALTSI</sequence>
<organism evidence="2 3">
    <name type="scientific">Amycolatopsis acididurans</name>
    <dbReference type="NCBI Taxonomy" id="2724524"/>
    <lineage>
        <taxon>Bacteria</taxon>
        <taxon>Bacillati</taxon>
        <taxon>Actinomycetota</taxon>
        <taxon>Actinomycetes</taxon>
        <taxon>Pseudonocardiales</taxon>
        <taxon>Pseudonocardiaceae</taxon>
        <taxon>Amycolatopsis</taxon>
    </lineage>
</organism>
<evidence type="ECO:0000313" key="3">
    <source>
        <dbReference type="Proteomes" id="UP000715441"/>
    </source>
</evidence>
<dbReference type="Proteomes" id="UP000715441">
    <property type="component" value="Unassembled WGS sequence"/>
</dbReference>
<gene>
    <name evidence="2" type="ORF">HFP15_22270</name>
</gene>
<dbReference type="EMBL" id="JAAXLS010000016">
    <property type="protein sequence ID" value="NKQ55613.1"/>
    <property type="molecule type" value="Genomic_DNA"/>
</dbReference>
<keyword evidence="3" id="KW-1185">Reference proteome</keyword>
<comment type="caution">
    <text evidence="2">The sequence shown here is derived from an EMBL/GenBank/DDBJ whole genome shotgun (WGS) entry which is preliminary data.</text>
</comment>
<dbReference type="InterPro" id="IPR007278">
    <property type="entry name" value="DUF397"/>
</dbReference>
<accession>A0ABX1J788</accession>
<dbReference type="Pfam" id="PF04149">
    <property type="entry name" value="DUF397"/>
    <property type="match status" value="1"/>
</dbReference>
<proteinExistence type="predicted"/>
<protein>
    <submittedName>
        <fullName evidence="2">DUF397 domain-containing protein</fullName>
    </submittedName>
</protein>
<feature type="domain" description="DUF397" evidence="1">
    <location>
        <begin position="13"/>
        <end position="63"/>
    </location>
</feature>
<name>A0ABX1J788_9PSEU</name>
<evidence type="ECO:0000313" key="2">
    <source>
        <dbReference type="EMBL" id="NKQ55613.1"/>
    </source>
</evidence>
<reference evidence="2 3" key="1">
    <citation type="submission" date="2020-04" db="EMBL/GenBank/DDBJ databases">
        <title>Novel species.</title>
        <authorList>
            <person name="Teo W.F.A."/>
            <person name="Lipun K."/>
            <person name="Srisuk N."/>
            <person name="Duangmal K."/>
        </authorList>
    </citation>
    <scope>NUCLEOTIDE SEQUENCE [LARGE SCALE GENOMIC DNA]</scope>
    <source>
        <strain evidence="2 3">K13G38</strain>
    </source>
</reference>